<evidence type="ECO:0000313" key="4">
    <source>
        <dbReference type="EMBL" id="KAK1758183.1"/>
    </source>
</evidence>
<evidence type="ECO:0000259" key="3">
    <source>
        <dbReference type="PROSITE" id="PS50048"/>
    </source>
</evidence>
<proteinExistence type="predicted"/>
<accession>A0AAJ0BH51</accession>
<dbReference type="PROSITE" id="PS50048">
    <property type="entry name" value="ZN2_CY6_FUNGAL_2"/>
    <property type="match status" value="1"/>
</dbReference>
<organism evidence="4 5">
    <name type="scientific">Echria macrotheca</name>
    <dbReference type="NCBI Taxonomy" id="438768"/>
    <lineage>
        <taxon>Eukaryota</taxon>
        <taxon>Fungi</taxon>
        <taxon>Dikarya</taxon>
        <taxon>Ascomycota</taxon>
        <taxon>Pezizomycotina</taxon>
        <taxon>Sordariomycetes</taxon>
        <taxon>Sordariomycetidae</taxon>
        <taxon>Sordariales</taxon>
        <taxon>Schizotheciaceae</taxon>
        <taxon>Echria</taxon>
    </lineage>
</organism>
<dbReference type="Pfam" id="PF14420">
    <property type="entry name" value="Clr5"/>
    <property type="match status" value="1"/>
</dbReference>
<feature type="compositionally biased region" description="Polar residues" evidence="2">
    <location>
        <begin position="1153"/>
        <end position="1176"/>
    </location>
</feature>
<feature type="domain" description="Zn(2)-C6 fungal-type" evidence="3">
    <location>
        <begin position="97"/>
        <end position="127"/>
    </location>
</feature>
<dbReference type="EMBL" id="MU839829">
    <property type="protein sequence ID" value="KAK1758183.1"/>
    <property type="molecule type" value="Genomic_DNA"/>
</dbReference>
<feature type="region of interest" description="Disordered" evidence="2">
    <location>
        <begin position="1"/>
        <end position="20"/>
    </location>
</feature>
<keyword evidence="1" id="KW-0539">Nucleus</keyword>
<feature type="compositionally biased region" description="Polar residues" evidence="2">
    <location>
        <begin position="1227"/>
        <end position="1246"/>
    </location>
</feature>
<reference evidence="4" key="1">
    <citation type="submission" date="2023-06" db="EMBL/GenBank/DDBJ databases">
        <title>Genome-scale phylogeny and comparative genomics of the fungal order Sordariales.</title>
        <authorList>
            <consortium name="Lawrence Berkeley National Laboratory"/>
            <person name="Hensen N."/>
            <person name="Bonometti L."/>
            <person name="Westerberg I."/>
            <person name="Brannstrom I.O."/>
            <person name="Guillou S."/>
            <person name="Cros-Aarteil S."/>
            <person name="Calhoun S."/>
            <person name="Haridas S."/>
            <person name="Kuo A."/>
            <person name="Mondo S."/>
            <person name="Pangilinan J."/>
            <person name="Riley R."/>
            <person name="Labutti K."/>
            <person name="Andreopoulos B."/>
            <person name="Lipzen A."/>
            <person name="Chen C."/>
            <person name="Yanf M."/>
            <person name="Daum C."/>
            <person name="Ng V."/>
            <person name="Clum A."/>
            <person name="Steindorff A."/>
            <person name="Ohm R."/>
            <person name="Martin F."/>
            <person name="Silar P."/>
            <person name="Natvig D."/>
            <person name="Lalanne C."/>
            <person name="Gautier V."/>
            <person name="Ament-Velasquez S.L."/>
            <person name="Kruys A."/>
            <person name="Hutchinson M.I."/>
            <person name="Powell A.J."/>
            <person name="Barry K."/>
            <person name="Miller A.N."/>
            <person name="Grigoriev I.V."/>
            <person name="Debuchy R."/>
            <person name="Gladieux P."/>
            <person name="Thoren M.H."/>
            <person name="Johannesson H."/>
        </authorList>
    </citation>
    <scope>NUCLEOTIDE SEQUENCE</scope>
    <source>
        <strain evidence="4">PSN4</strain>
    </source>
</reference>
<dbReference type="CDD" id="cd00067">
    <property type="entry name" value="GAL4"/>
    <property type="match status" value="1"/>
</dbReference>
<feature type="region of interest" description="Disordered" evidence="2">
    <location>
        <begin position="147"/>
        <end position="172"/>
    </location>
</feature>
<protein>
    <recommendedName>
        <fullName evidence="3">Zn(2)-C6 fungal-type domain-containing protein</fullName>
    </recommendedName>
</protein>
<dbReference type="InterPro" id="IPR001138">
    <property type="entry name" value="Zn2Cys6_DnaBD"/>
</dbReference>
<feature type="region of interest" description="Disordered" evidence="2">
    <location>
        <begin position="1211"/>
        <end position="1247"/>
    </location>
</feature>
<feature type="region of interest" description="Disordered" evidence="2">
    <location>
        <begin position="1144"/>
        <end position="1179"/>
    </location>
</feature>
<gene>
    <name evidence="4" type="ORF">QBC47DRAFT_133891</name>
</gene>
<dbReference type="PANTHER" id="PTHR38166">
    <property type="entry name" value="C2H2-TYPE DOMAIN-CONTAINING PROTEIN-RELATED"/>
    <property type="match status" value="1"/>
</dbReference>
<dbReference type="GO" id="GO:0000981">
    <property type="term" value="F:DNA-binding transcription factor activity, RNA polymerase II-specific"/>
    <property type="evidence" value="ECO:0007669"/>
    <property type="project" value="InterPro"/>
</dbReference>
<feature type="compositionally biased region" description="Polar residues" evidence="2">
    <location>
        <begin position="896"/>
        <end position="911"/>
    </location>
</feature>
<sequence length="1323" mass="147313">MKDHFKSYSSTRESRHPPRIRNDEWERYREKLTRLHQQNIPRKTILQILKDEDGFQPSLPQLNARFAQWRLRRYEKASHQNTPAATENLGPPTAQVLCEACRLDGCNCDGKKPICGFCSRSSLSCIYRGDPIAPKTSYDKSTATNTRFMSQSEEPGRVPVKGPQKDAQRKSEEEQEFLCHFEGCKSGVAGNGFRHVEYFKAHVQNYHVGLPEPTSQDTDRSSSTESQMPGHRPATQELSAWAVSRERLNIGEAWDPVFPIWPDLAGDELPRIDSGYSSVRYTLTKTDAKLSCGTKQQEPDCEGEIGTVSSAATTVDVFRAHDYVQELCRDIRARLQDHIQQDDWPSLRNILPRLIKTFALKLGEGASSLDEQRIMLFLHKRHREIFTELGNLFEAPALPKESGDDPERISLLDKMALWDRQSWSIEHNTGPPADLFDGVVDQPDREDEVNGLVELPAYSKVVLRSPAYTWLISTILRQNTLSWATVEGPLAAERVSQKVHEALSSGLTSKGQCPRRHAIVFRLLLEPIREFFREKSTDNQGMRASISKTRVITCTSKRESQASTIEDYFSQTWPDSGTEILGVLQDVMWGAQSHSYSTPAPDETLVLVRVDQPHIYVSVIGSSHSLAQYSQKLCWLASIFRPADERGLVFYTPSVQESSSPFFNRNALISISSKPENTSGHDENVAELAHHISENPGLDTGTGVETGGKSPMFDIDVQESLRVRAGESWFPSVGALCPDIRGVVGFPIPRRPEDIPGMEFGLEVLAELIGMEVPIDSRRGFLLRGSRMTLVLVRRIENVFVWQRLEASSGKPHRMSFISFSELRDGRHIWQEGEYDGQDNAGSLGQSPVSLSETNLENMSISSDSERPCARNQERPGFSFFKSIFSRLVVSFQTRPQERGNQVGTSSSASGSAHRIAMDQETPRGDTPSQKRLRDNEDEGSGNEDVDRHRRKLFKEPSCSSRPRFLACPFWKLDPVKHWECFTKRLKAISYVKQHLSRRHTPDFYCQRCFKVFAKDMYDAYDAHMLASTCSRDASAKLEGISGPQSKILSRKSVGTVEEQWFAMWRVLFPEQTPPATVYVDCDQSEDFCLLREFAQREGVTILQQELQARGLLLRSGVSNQQVQQTLREGLDAVFEHFRMSRSTVGPEDTASAVGSQEAYGTTQWQQRTPAGSSADSGIAVGSSMATTVHGQASSTGSLLPQGALVLPTSPTTVGAATTSTAAAGPNHSQSAPAYEVTSGSSTESNPHIVLDHGADQSGGFGAPREHAASLQMSGYGAEEAGAFDGDSFDCYSAETDLDALMDSIVWDPSCQGEFEIPSCWES</sequence>
<comment type="caution">
    <text evidence="4">The sequence shown here is derived from an EMBL/GenBank/DDBJ whole genome shotgun (WGS) entry which is preliminary data.</text>
</comment>
<evidence type="ECO:0000256" key="1">
    <source>
        <dbReference type="ARBA" id="ARBA00023242"/>
    </source>
</evidence>
<dbReference type="PANTHER" id="PTHR38166:SF1">
    <property type="entry name" value="C2H2-TYPE DOMAIN-CONTAINING PROTEIN"/>
    <property type="match status" value="1"/>
</dbReference>
<evidence type="ECO:0000256" key="2">
    <source>
        <dbReference type="SAM" id="MobiDB-lite"/>
    </source>
</evidence>
<dbReference type="Proteomes" id="UP001239445">
    <property type="component" value="Unassembled WGS sequence"/>
</dbReference>
<dbReference type="GO" id="GO:0008270">
    <property type="term" value="F:zinc ion binding"/>
    <property type="evidence" value="ECO:0007669"/>
    <property type="project" value="InterPro"/>
</dbReference>
<feature type="region of interest" description="Disordered" evidence="2">
    <location>
        <begin position="209"/>
        <end position="235"/>
    </location>
</feature>
<feature type="region of interest" description="Disordered" evidence="2">
    <location>
        <begin position="896"/>
        <end position="949"/>
    </location>
</feature>
<name>A0AAJ0BH51_9PEZI</name>
<dbReference type="SUPFAM" id="SSF57701">
    <property type="entry name" value="Zn2/Cys6 DNA-binding domain"/>
    <property type="match status" value="1"/>
</dbReference>
<dbReference type="InterPro" id="IPR036864">
    <property type="entry name" value="Zn2-C6_fun-type_DNA-bd_sf"/>
</dbReference>
<evidence type="ECO:0000313" key="5">
    <source>
        <dbReference type="Proteomes" id="UP001239445"/>
    </source>
</evidence>
<feature type="compositionally biased region" description="Low complexity" evidence="2">
    <location>
        <begin position="1211"/>
        <end position="1226"/>
    </location>
</feature>
<keyword evidence="5" id="KW-1185">Reference proteome</keyword>
<feature type="compositionally biased region" description="Basic and acidic residues" evidence="2">
    <location>
        <begin position="163"/>
        <end position="172"/>
    </location>
</feature>
<dbReference type="InterPro" id="IPR025676">
    <property type="entry name" value="Clr5_dom"/>
</dbReference>